<dbReference type="HAMAP" id="MF_00076">
    <property type="entry name" value="HisB"/>
    <property type="match status" value="1"/>
</dbReference>
<comment type="subcellular location">
    <subcellularLocation>
        <location evidence="6 7">Cytoplasm</location>
    </subcellularLocation>
</comment>
<evidence type="ECO:0000256" key="4">
    <source>
        <dbReference type="ARBA" id="ARBA00023102"/>
    </source>
</evidence>
<proteinExistence type="inferred from homology"/>
<dbReference type="PANTHER" id="PTHR23133">
    <property type="entry name" value="IMIDAZOLEGLYCEROL-PHOSPHATE DEHYDRATASE HIS7"/>
    <property type="match status" value="1"/>
</dbReference>
<evidence type="ECO:0000256" key="1">
    <source>
        <dbReference type="ARBA" id="ARBA00005047"/>
    </source>
</evidence>
<keyword evidence="3 6" id="KW-0028">Amino-acid biosynthesis</keyword>
<dbReference type="OrthoDB" id="9790411at2"/>
<dbReference type="PROSITE" id="PS00955">
    <property type="entry name" value="IGP_DEHYDRATASE_2"/>
    <property type="match status" value="1"/>
</dbReference>
<reference evidence="8 9" key="1">
    <citation type="submission" date="2019-02" db="EMBL/GenBank/DDBJ databases">
        <title>Deep-cultivation of Planctomycetes and their phenomic and genomic characterization uncovers novel biology.</title>
        <authorList>
            <person name="Wiegand S."/>
            <person name="Jogler M."/>
            <person name="Boedeker C."/>
            <person name="Pinto D."/>
            <person name="Vollmers J."/>
            <person name="Rivas-Marin E."/>
            <person name="Kohn T."/>
            <person name="Peeters S.H."/>
            <person name="Heuer A."/>
            <person name="Rast P."/>
            <person name="Oberbeckmann S."/>
            <person name="Bunk B."/>
            <person name="Jeske O."/>
            <person name="Meyerdierks A."/>
            <person name="Storesund J.E."/>
            <person name="Kallscheuer N."/>
            <person name="Luecker S."/>
            <person name="Lage O.M."/>
            <person name="Pohl T."/>
            <person name="Merkel B.J."/>
            <person name="Hornburger P."/>
            <person name="Mueller R.-W."/>
            <person name="Bruemmer F."/>
            <person name="Labrenz M."/>
            <person name="Spormann A.M."/>
            <person name="Op den Camp H."/>
            <person name="Overmann J."/>
            <person name="Amann R."/>
            <person name="Jetten M.S.M."/>
            <person name="Mascher T."/>
            <person name="Medema M.H."/>
            <person name="Devos D.P."/>
            <person name="Kaster A.-K."/>
            <person name="Ovreas L."/>
            <person name="Rohde M."/>
            <person name="Galperin M.Y."/>
            <person name="Jogler C."/>
        </authorList>
    </citation>
    <scope>NUCLEOTIDE SEQUENCE [LARGE SCALE GENOMIC DNA]</scope>
    <source>
        <strain evidence="8 9">CA12</strain>
    </source>
</reference>
<dbReference type="GO" id="GO:0004424">
    <property type="term" value="F:imidazoleglycerol-phosphate dehydratase activity"/>
    <property type="evidence" value="ECO:0007669"/>
    <property type="project" value="UniProtKB-UniRule"/>
</dbReference>
<dbReference type="EC" id="4.2.1.19" evidence="6 7"/>
<keyword evidence="6" id="KW-0963">Cytoplasm</keyword>
<keyword evidence="9" id="KW-1185">Reference proteome</keyword>
<dbReference type="GO" id="GO:0000105">
    <property type="term" value="P:L-histidine biosynthetic process"/>
    <property type="evidence" value="ECO:0007669"/>
    <property type="project" value="UniProtKB-UniRule"/>
</dbReference>
<dbReference type="NCBIfam" id="NF002111">
    <property type="entry name" value="PRK00951.2-1"/>
    <property type="match status" value="1"/>
</dbReference>
<organism evidence="8 9">
    <name type="scientific">Alienimonas californiensis</name>
    <dbReference type="NCBI Taxonomy" id="2527989"/>
    <lineage>
        <taxon>Bacteria</taxon>
        <taxon>Pseudomonadati</taxon>
        <taxon>Planctomycetota</taxon>
        <taxon>Planctomycetia</taxon>
        <taxon>Planctomycetales</taxon>
        <taxon>Planctomycetaceae</taxon>
        <taxon>Alienimonas</taxon>
    </lineage>
</organism>
<evidence type="ECO:0000256" key="7">
    <source>
        <dbReference type="RuleBase" id="RU000599"/>
    </source>
</evidence>
<dbReference type="Pfam" id="PF00475">
    <property type="entry name" value="IGPD"/>
    <property type="match status" value="1"/>
</dbReference>
<dbReference type="UniPathway" id="UPA00031">
    <property type="reaction ID" value="UER00011"/>
</dbReference>
<dbReference type="CDD" id="cd07914">
    <property type="entry name" value="IGPD"/>
    <property type="match status" value="1"/>
</dbReference>
<dbReference type="RefSeq" id="WP_145360658.1">
    <property type="nucleotide sequence ID" value="NZ_CP036265.1"/>
</dbReference>
<dbReference type="InterPro" id="IPR038494">
    <property type="entry name" value="IGPD_sf"/>
</dbReference>
<keyword evidence="4 6" id="KW-0368">Histidine biosynthesis</keyword>
<dbReference type="Gene3D" id="3.30.230.40">
    <property type="entry name" value="Imidazole glycerol phosphate dehydratase, domain 1"/>
    <property type="match status" value="2"/>
</dbReference>
<evidence type="ECO:0000313" key="8">
    <source>
        <dbReference type="EMBL" id="QDT17700.1"/>
    </source>
</evidence>
<dbReference type="InterPro" id="IPR020565">
    <property type="entry name" value="ImidazoleglycerP_deHydtase_CS"/>
</dbReference>
<name>A0A517PE95_9PLAN</name>
<protein>
    <recommendedName>
        <fullName evidence="2 6">Imidazoleglycerol-phosphate dehydratase</fullName>
        <shortName evidence="6">IGPD</shortName>
        <ecNumber evidence="6 7">4.2.1.19</ecNumber>
    </recommendedName>
</protein>
<evidence type="ECO:0000313" key="9">
    <source>
        <dbReference type="Proteomes" id="UP000318741"/>
    </source>
</evidence>
<keyword evidence="5 6" id="KW-0456">Lyase</keyword>
<dbReference type="EMBL" id="CP036265">
    <property type="protein sequence ID" value="QDT17700.1"/>
    <property type="molecule type" value="Genomic_DNA"/>
</dbReference>
<dbReference type="NCBIfam" id="NF002114">
    <property type="entry name" value="PRK00951.2-4"/>
    <property type="match status" value="1"/>
</dbReference>
<evidence type="ECO:0000256" key="5">
    <source>
        <dbReference type="ARBA" id="ARBA00023239"/>
    </source>
</evidence>
<dbReference type="FunFam" id="3.30.230.40:FF:000001">
    <property type="entry name" value="Imidazoleglycerol-phosphate dehydratase HisB"/>
    <property type="match status" value="1"/>
</dbReference>
<dbReference type="InterPro" id="IPR020568">
    <property type="entry name" value="Ribosomal_Su5_D2-typ_SF"/>
</dbReference>
<accession>A0A517PE95</accession>
<comment type="catalytic activity">
    <reaction evidence="6 7">
        <text>D-erythro-1-(imidazol-4-yl)glycerol 3-phosphate = 3-(imidazol-4-yl)-2-oxopropyl phosphate + H2O</text>
        <dbReference type="Rhea" id="RHEA:11040"/>
        <dbReference type="ChEBI" id="CHEBI:15377"/>
        <dbReference type="ChEBI" id="CHEBI:57766"/>
        <dbReference type="ChEBI" id="CHEBI:58278"/>
        <dbReference type="EC" id="4.2.1.19"/>
    </reaction>
</comment>
<dbReference type="InterPro" id="IPR000807">
    <property type="entry name" value="ImidazoleglycerolP_deHydtase"/>
</dbReference>
<sequence>MPDPRTATIDRETGETTVSLTLNLDGSGAHDVATGVGFLDHMLELFARHGLVDLTVKATGDVHVDFHHTTEDVGICLGRALKEAVGEKTGIVRYGSIALPMEDALVTVALDLSGRPMLVWDVAFPAAKVGDFDTELVREFWQAVANAAGLNLHCVLHHGINAHHIAEAVFKGCARSLRAAVAVDPRQTGVPSSKGVL</sequence>
<evidence type="ECO:0000256" key="2">
    <source>
        <dbReference type="ARBA" id="ARBA00016664"/>
    </source>
</evidence>
<dbReference type="AlphaFoldDB" id="A0A517PE95"/>
<dbReference type="FunFam" id="3.30.230.40:FF:000003">
    <property type="entry name" value="Imidazoleglycerol-phosphate dehydratase HisB"/>
    <property type="match status" value="1"/>
</dbReference>
<dbReference type="NCBIfam" id="NF002109">
    <property type="entry name" value="PRK00951.1-5"/>
    <property type="match status" value="1"/>
</dbReference>
<evidence type="ECO:0000256" key="6">
    <source>
        <dbReference type="HAMAP-Rule" id="MF_00076"/>
    </source>
</evidence>
<gene>
    <name evidence="6 8" type="primary">hisB</name>
    <name evidence="8" type="ORF">CA12_38310</name>
</gene>
<dbReference type="GO" id="GO:0005737">
    <property type="term" value="C:cytoplasm"/>
    <property type="evidence" value="ECO:0007669"/>
    <property type="project" value="UniProtKB-SubCell"/>
</dbReference>
<dbReference type="Proteomes" id="UP000318741">
    <property type="component" value="Chromosome"/>
</dbReference>
<dbReference type="PANTHER" id="PTHR23133:SF2">
    <property type="entry name" value="IMIDAZOLEGLYCEROL-PHOSPHATE DEHYDRATASE"/>
    <property type="match status" value="1"/>
</dbReference>
<comment type="pathway">
    <text evidence="1 6 7">Amino-acid biosynthesis; L-histidine biosynthesis; L-histidine from 5-phospho-alpha-D-ribose 1-diphosphate: step 6/9.</text>
</comment>
<dbReference type="PROSITE" id="PS00954">
    <property type="entry name" value="IGP_DEHYDRATASE_1"/>
    <property type="match status" value="1"/>
</dbReference>
<dbReference type="SUPFAM" id="SSF54211">
    <property type="entry name" value="Ribosomal protein S5 domain 2-like"/>
    <property type="match status" value="2"/>
</dbReference>
<dbReference type="KEGG" id="acaf:CA12_38310"/>
<evidence type="ECO:0000256" key="3">
    <source>
        <dbReference type="ARBA" id="ARBA00022605"/>
    </source>
</evidence>
<comment type="similarity">
    <text evidence="6 7">Belongs to the imidazoleglycerol-phosphate dehydratase family.</text>
</comment>